<dbReference type="PANTHER" id="PTHR21396">
    <property type="entry name" value="39S RIBOSOMAL PROTEIN L43"/>
    <property type="match status" value="1"/>
</dbReference>
<keyword evidence="9" id="KW-1185">Reference proteome</keyword>
<dbReference type="InterPro" id="IPR007741">
    <property type="entry name" value="Ribosomal_mL43/mS25/NADH_DH"/>
</dbReference>
<dbReference type="EMBL" id="JADAQX010000473">
    <property type="protein sequence ID" value="KAF8820122.1"/>
    <property type="molecule type" value="Genomic_DNA"/>
</dbReference>
<evidence type="ECO:0000256" key="3">
    <source>
        <dbReference type="ARBA" id="ARBA00022980"/>
    </source>
</evidence>
<evidence type="ECO:0000259" key="7">
    <source>
        <dbReference type="SMART" id="SM00916"/>
    </source>
</evidence>
<evidence type="ECO:0000256" key="5">
    <source>
        <dbReference type="ARBA" id="ARBA00023274"/>
    </source>
</evidence>
<dbReference type="InterPro" id="IPR039927">
    <property type="entry name" value="Ribosomal_mL43"/>
</dbReference>
<gene>
    <name evidence="8" type="ORF">IE077_003547</name>
</gene>
<dbReference type="GO" id="GO:0005840">
    <property type="term" value="C:ribosome"/>
    <property type="evidence" value="ECO:0007669"/>
    <property type="project" value="UniProtKB-KW"/>
</dbReference>
<evidence type="ECO:0000256" key="2">
    <source>
        <dbReference type="ARBA" id="ARBA00006073"/>
    </source>
</evidence>
<name>A0ABQ7J824_9APIC</name>
<dbReference type="SUPFAM" id="SSF52833">
    <property type="entry name" value="Thioredoxin-like"/>
    <property type="match status" value="1"/>
</dbReference>
<dbReference type="Proteomes" id="UP000823046">
    <property type="component" value="Unassembled WGS sequence"/>
</dbReference>
<evidence type="ECO:0000313" key="8">
    <source>
        <dbReference type="EMBL" id="KAF8820122.1"/>
    </source>
</evidence>
<reference evidence="8 9" key="1">
    <citation type="journal article" date="2020" name="bioRxiv">
        <title>Metabolic contributions of an alphaproteobacterial endosymbiont in the apicomplexan Cardiosporidium cionae.</title>
        <authorList>
            <person name="Hunter E.S."/>
            <person name="Paight C.J."/>
            <person name="Lane C.E."/>
        </authorList>
    </citation>
    <scope>NUCLEOTIDE SEQUENCE [LARGE SCALE GENOMIC DNA]</scope>
    <source>
        <strain evidence="8">ESH_2018</strain>
    </source>
</reference>
<evidence type="ECO:0000256" key="4">
    <source>
        <dbReference type="ARBA" id="ARBA00023128"/>
    </source>
</evidence>
<organism evidence="8 9">
    <name type="scientific">Cardiosporidium cionae</name>
    <dbReference type="NCBI Taxonomy" id="476202"/>
    <lineage>
        <taxon>Eukaryota</taxon>
        <taxon>Sar</taxon>
        <taxon>Alveolata</taxon>
        <taxon>Apicomplexa</taxon>
        <taxon>Aconoidasida</taxon>
        <taxon>Nephromycida</taxon>
        <taxon>Cardiosporidium</taxon>
    </lineage>
</organism>
<evidence type="ECO:0000256" key="6">
    <source>
        <dbReference type="ARBA" id="ARBA00035188"/>
    </source>
</evidence>
<accession>A0ABQ7J824</accession>
<keyword evidence="5" id="KW-0687">Ribonucleoprotein</keyword>
<dbReference type="Gene3D" id="3.40.30.10">
    <property type="entry name" value="Glutaredoxin"/>
    <property type="match status" value="1"/>
</dbReference>
<comment type="similarity">
    <text evidence="2">Belongs to the mitochondrion-specific ribosomal protein mL43 family.</text>
</comment>
<comment type="caution">
    <text evidence="8">The sequence shown here is derived from an EMBL/GenBank/DDBJ whole genome shotgun (WGS) entry which is preliminary data.</text>
</comment>
<evidence type="ECO:0000256" key="1">
    <source>
        <dbReference type="ARBA" id="ARBA00004173"/>
    </source>
</evidence>
<proteinExistence type="inferred from homology"/>
<dbReference type="SMART" id="SM00916">
    <property type="entry name" value="L51_S25_CI-B8"/>
    <property type="match status" value="1"/>
</dbReference>
<evidence type="ECO:0000313" key="9">
    <source>
        <dbReference type="Proteomes" id="UP000823046"/>
    </source>
</evidence>
<keyword evidence="3 8" id="KW-0689">Ribosomal protein</keyword>
<feature type="non-terminal residue" evidence="8">
    <location>
        <position position="1"/>
    </location>
</feature>
<sequence>HSLRMCSRGVWQLRHINIQYSETGHSSRGIRFYFRQLLQKWRERNTEIKVTTSHQQFEEPVATFHYLKEKHDVSLKDLNPRQIEEILNLARNSESSNQYLRHGGPKVWTEKRSFQGLWQPSLEGQVKALGWFHRKKPPLRLPKYSAESLELSIQAIRGEGRWGNEREFPKGWDQIYLKDVLGNPFIKP</sequence>
<feature type="domain" description="Ribosomal protein/NADH dehydrogenase" evidence="7">
    <location>
        <begin position="22"/>
        <end position="94"/>
    </location>
</feature>
<comment type="subcellular location">
    <subcellularLocation>
        <location evidence="1">Mitochondrion</location>
    </subcellularLocation>
</comment>
<dbReference type="PANTHER" id="PTHR21396:SF2">
    <property type="entry name" value="LARGE RIBOSOMAL SUBUNIT PROTEIN ML43"/>
    <property type="match status" value="1"/>
</dbReference>
<keyword evidence="4" id="KW-0496">Mitochondrion</keyword>
<dbReference type="InterPro" id="IPR036249">
    <property type="entry name" value="Thioredoxin-like_sf"/>
</dbReference>
<protein>
    <recommendedName>
        <fullName evidence="6">Large ribosomal subunit protein mL43</fullName>
    </recommendedName>
</protein>